<dbReference type="AlphaFoldDB" id="A0AAN6NWK9"/>
<feature type="transmembrane region" description="Helical" evidence="1">
    <location>
        <begin position="23"/>
        <end position="43"/>
    </location>
</feature>
<dbReference type="Proteomes" id="UP001303222">
    <property type="component" value="Unassembled WGS sequence"/>
</dbReference>
<comment type="caution">
    <text evidence="2">The sequence shown here is derived from an EMBL/GenBank/DDBJ whole genome shotgun (WGS) entry which is preliminary data.</text>
</comment>
<evidence type="ECO:0000313" key="3">
    <source>
        <dbReference type="Proteomes" id="UP001303222"/>
    </source>
</evidence>
<organism evidence="2 3">
    <name type="scientific">Pseudoneurospora amorphoporcata</name>
    <dbReference type="NCBI Taxonomy" id="241081"/>
    <lineage>
        <taxon>Eukaryota</taxon>
        <taxon>Fungi</taxon>
        <taxon>Dikarya</taxon>
        <taxon>Ascomycota</taxon>
        <taxon>Pezizomycotina</taxon>
        <taxon>Sordariomycetes</taxon>
        <taxon>Sordariomycetidae</taxon>
        <taxon>Sordariales</taxon>
        <taxon>Sordariaceae</taxon>
        <taxon>Pseudoneurospora</taxon>
    </lineage>
</organism>
<evidence type="ECO:0000313" key="2">
    <source>
        <dbReference type="EMBL" id="KAK3952349.1"/>
    </source>
</evidence>
<name>A0AAN6NWK9_9PEZI</name>
<keyword evidence="3" id="KW-1185">Reference proteome</keyword>
<sequence length="67" mass="7598">MGNGRPAASSVSKKRRTYTPKAFFGYCIAYIIRLGTIPLFHFFKYLEQVLCPSDLDMVTWAAFAVQC</sequence>
<keyword evidence="1" id="KW-0812">Transmembrane</keyword>
<evidence type="ECO:0000256" key="1">
    <source>
        <dbReference type="SAM" id="Phobius"/>
    </source>
</evidence>
<keyword evidence="1" id="KW-0472">Membrane</keyword>
<keyword evidence="1" id="KW-1133">Transmembrane helix</keyword>
<proteinExistence type="predicted"/>
<gene>
    <name evidence="2" type="ORF">QBC32DRAFT_341535</name>
</gene>
<reference evidence="2" key="2">
    <citation type="submission" date="2023-06" db="EMBL/GenBank/DDBJ databases">
        <authorList>
            <consortium name="Lawrence Berkeley National Laboratory"/>
            <person name="Mondo S.J."/>
            <person name="Hensen N."/>
            <person name="Bonometti L."/>
            <person name="Westerberg I."/>
            <person name="Brannstrom I.O."/>
            <person name="Guillou S."/>
            <person name="Cros-Aarteil S."/>
            <person name="Calhoun S."/>
            <person name="Haridas S."/>
            <person name="Kuo A."/>
            <person name="Pangilinan J."/>
            <person name="Riley R."/>
            <person name="Labutti K."/>
            <person name="Andreopoulos B."/>
            <person name="Lipzen A."/>
            <person name="Chen C."/>
            <person name="Yanf M."/>
            <person name="Daum C."/>
            <person name="Ng V."/>
            <person name="Clum A."/>
            <person name="Steindorff A."/>
            <person name="Ohm R."/>
            <person name="Martin F."/>
            <person name="Silar P."/>
            <person name="Natvig D."/>
            <person name="Lalanne C."/>
            <person name="Gautier V."/>
            <person name="Ament-Velasquez S.L."/>
            <person name="Kruys A."/>
            <person name="Hutchinson M.I."/>
            <person name="Powell A.J."/>
            <person name="Barry K."/>
            <person name="Miller A.N."/>
            <person name="Grigoriev I.V."/>
            <person name="Debuchy R."/>
            <person name="Gladieux P."/>
            <person name="Thoren M.H."/>
            <person name="Johannesson H."/>
        </authorList>
    </citation>
    <scope>NUCLEOTIDE SEQUENCE</scope>
    <source>
        <strain evidence="2">CBS 626.80</strain>
    </source>
</reference>
<dbReference type="EMBL" id="MU859125">
    <property type="protein sequence ID" value="KAK3952349.1"/>
    <property type="molecule type" value="Genomic_DNA"/>
</dbReference>
<reference evidence="2" key="1">
    <citation type="journal article" date="2023" name="Mol. Phylogenet. Evol.">
        <title>Genome-scale phylogeny and comparative genomics of the fungal order Sordariales.</title>
        <authorList>
            <person name="Hensen N."/>
            <person name="Bonometti L."/>
            <person name="Westerberg I."/>
            <person name="Brannstrom I.O."/>
            <person name="Guillou S."/>
            <person name="Cros-Aarteil S."/>
            <person name="Calhoun S."/>
            <person name="Haridas S."/>
            <person name="Kuo A."/>
            <person name="Mondo S."/>
            <person name="Pangilinan J."/>
            <person name="Riley R."/>
            <person name="LaButti K."/>
            <person name="Andreopoulos B."/>
            <person name="Lipzen A."/>
            <person name="Chen C."/>
            <person name="Yan M."/>
            <person name="Daum C."/>
            <person name="Ng V."/>
            <person name="Clum A."/>
            <person name="Steindorff A."/>
            <person name="Ohm R.A."/>
            <person name="Martin F."/>
            <person name="Silar P."/>
            <person name="Natvig D.O."/>
            <person name="Lalanne C."/>
            <person name="Gautier V."/>
            <person name="Ament-Velasquez S.L."/>
            <person name="Kruys A."/>
            <person name="Hutchinson M.I."/>
            <person name="Powell A.J."/>
            <person name="Barry K."/>
            <person name="Miller A.N."/>
            <person name="Grigoriev I.V."/>
            <person name="Debuchy R."/>
            <person name="Gladieux P."/>
            <person name="Hiltunen Thoren M."/>
            <person name="Johannesson H."/>
        </authorList>
    </citation>
    <scope>NUCLEOTIDE SEQUENCE</scope>
    <source>
        <strain evidence="2">CBS 626.80</strain>
    </source>
</reference>
<protein>
    <submittedName>
        <fullName evidence="2">Uncharacterized protein</fullName>
    </submittedName>
</protein>
<accession>A0AAN6NWK9</accession>